<evidence type="ECO:0000256" key="1">
    <source>
        <dbReference type="ARBA" id="ARBA00022723"/>
    </source>
</evidence>
<dbReference type="InterPro" id="IPR055185">
    <property type="entry name" value="C2CH-4th_BIRD-IDD"/>
</dbReference>
<dbReference type="Pfam" id="PF00096">
    <property type="entry name" value="zf-C2H2"/>
    <property type="match status" value="1"/>
</dbReference>
<dbReference type="Pfam" id="PF22992">
    <property type="entry name" value="C2CH-4th_BIRD-IDD"/>
    <property type="match status" value="1"/>
</dbReference>
<evidence type="ECO:0000313" key="11">
    <source>
        <dbReference type="Proteomes" id="UP000734854"/>
    </source>
</evidence>
<dbReference type="Pfam" id="PF22996">
    <property type="entry name" value="C2H2-2nd_BIRD-IDD"/>
    <property type="match status" value="1"/>
</dbReference>
<dbReference type="InterPro" id="IPR031140">
    <property type="entry name" value="IDD1-16"/>
</dbReference>
<dbReference type="PANTHER" id="PTHR10593:SF239">
    <property type="entry name" value="C2H2-TYPE DOMAIN-CONTAINING PROTEIN"/>
    <property type="match status" value="1"/>
</dbReference>
<evidence type="ECO:0000256" key="3">
    <source>
        <dbReference type="ARBA" id="ARBA00022771"/>
    </source>
</evidence>
<comment type="caution">
    <text evidence="10">The sequence shown here is derived from an EMBL/GenBank/DDBJ whole genome shotgun (WGS) entry which is preliminary data.</text>
</comment>
<proteinExistence type="predicted"/>
<dbReference type="SUPFAM" id="SSF57667">
    <property type="entry name" value="beta-beta-alpha zinc fingers"/>
    <property type="match status" value="1"/>
</dbReference>
<sequence length="683" mass="74228">MSRKASTAGSSTEGGQQPNLNPSEKKKRKTRPAGHPDPLAEVVALQPDDLLAIGQFVCYVCGKGFQRDQNLLLHMRTHNMNWELRKSNGMPARRKAYVCPIPTCVYHDRSRALSDITGIKKHFNRKHGPKNLHCPHCTKHYAVEADLKAHIKTHSLPRHQCDCGRAFAARNSYQVHRAFCGKLSKEGMKLPASATVGESSSSAAKGVSFDNRFMLPDMNEHAATYAEVPQSGTNMVEQQLSESLPVMANYNRDDPATHERMNRIMASLPDDPNFITKIPMCLTDLLTAQYEILDEFCGSRVVSGSVTSPQSGTSQSMLLPPASSLDGLMGERRLNEKSSAVDLFEGSSSSFMAPIEESPGFGMKNLNMCVNETGDETSLQANSTLSNNLLGIPSAMYGQNISLSASLLGAGKGSYCTETYKAPALPESSTAIALSPNAAFMGATLSTPSSTYFAGPVMKMPANFFEVPPQEHSLPQATAPSFLTLMTNQKPEPVKPNPLNYPLQQLGYRRRSAFSIYHQASGNISSNNSSAPSFFLNNVENYSMRKGKAPASLVDYFSSSAMVQEIPLPGNPRQPLMDSYVMSNHIGPSNGGMIEENGWKILSQAESMSMHPDLAPPAMVRPSREEAIGDGVTMDLLGICIKGEGIGQLRQEGGNPMLAENNGDGEDQMGIFFGGMEGYRSFW</sequence>
<dbReference type="AlphaFoldDB" id="A0A8J5KUR2"/>
<keyword evidence="2" id="KW-0677">Repeat</keyword>
<dbReference type="PROSITE" id="PS00028">
    <property type="entry name" value="ZINC_FINGER_C2H2_1"/>
    <property type="match status" value="2"/>
</dbReference>
<evidence type="ECO:0000256" key="4">
    <source>
        <dbReference type="ARBA" id="ARBA00022833"/>
    </source>
</evidence>
<evidence type="ECO:0000259" key="9">
    <source>
        <dbReference type="PROSITE" id="PS50157"/>
    </source>
</evidence>
<evidence type="ECO:0000256" key="8">
    <source>
        <dbReference type="SAM" id="MobiDB-lite"/>
    </source>
</evidence>
<evidence type="ECO:0000313" key="10">
    <source>
        <dbReference type="EMBL" id="KAG6493970.1"/>
    </source>
</evidence>
<name>A0A8J5KUR2_ZINOF</name>
<keyword evidence="1" id="KW-0479">Metal-binding</keyword>
<dbReference type="PANTHER" id="PTHR10593">
    <property type="entry name" value="SERINE/THREONINE-PROTEIN KINASE RIO"/>
    <property type="match status" value="1"/>
</dbReference>
<dbReference type="PROSITE" id="PS50157">
    <property type="entry name" value="ZINC_FINGER_C2H2_2"/>
    <property type="match status" value="2"/>
</dbReference>
<protein>
    <recommendedName>
        <fullName evidence="9">C2H2-type domain-containing protein</fullName>
    </recommendedName>
</protein>
<reference evidence="10 11" key="1">
    <citation type="submission" date="2020-08" db="EMBL/GenBank/DDBJ databases">
        <title>Plant Genome Project.</title>
        <authorList>
            <person name="Zhang R.-G."/>
        </authorList>
    </citation>
    <scope>NUCLEOTIDE SEQUENCE [LARGE SCALE GENOMIC DNA]</scope>
    <source>
        <tissue evidence="10">Rhizome</tissue>
    </source>
</reference>
<keyword evidence="5" id="KW-0805">Transcription regulation</keyword>
<evidence type="ECO:0000256" key="7">
    <source>
        <dbReference type="PROSITE-ProRule" id="PRU00042"/>
    </source>
</evidence>
<evidence type="ECO:0000256" key="5">
    <source>
        <dbReference type="ARBA" id="ARBA00023015"/>
    </source>
</evidence>
<dbReference type="EMBL" id="JACMSC010000013">
    <property type="protein sequence ID" value="KAG6493970.1"/>
    <property type="molecule type" value="Genomic_DNA"/>
</dbReference>
<dbReference type="FunFam" id="3.30.160.60:FF:000446">
    <property type="entry name" value="Zinc finger protein"/>
    <property type="match status" value="1"/>
</dbReference>
<accession>A0A8J5KUR2</accession>
<feature type="region of interest" description="Disordered" evidence="8">
    <location>
        <begin position="1"/>
        <end position="37"/>
    </location>
</feature>
<dbReference type="GO" id="GO:0005634">
    <property type="term" value="C:nucleus"/>
    <property type="evidence" value="ECO:0007669"/>
    <property type="project" value="TreeGrafter"/>
</dbReference>
<keyword evidence="11" id="KW-1185">Reference proteome</keyword>
<feature type="domain" description="C2H2-type" evidence="9">
    <location>
        <begin position="56"/>
        <end position="83"/>
    </location>
</feature>
<keyword evidence="3 7" id="KW-0863">Zinc-finger</keyword>
<dbReference type="SMART" id="SM00355">
    <property type="entry name" value="ZnF_C2H2"/>
    <property type="match status" value="3"/>
</dbReference>
<dbReference type="GO" id="GO:0008270">
    <property type="term" value="F:zinc ion binding"/>
    <property type="evidence" value="ECO:0007669"/>
    <property type="project" value="UniProtKB-KW"/>
</dbReference>
<evidence type="ECO:0000256" key="6">
    <source>
        <dbReference type="ARBA" id="ARBA00023163"/>
    </source>
</evidence>
<organism evidence="10 11">
    <name type="scientific">Zingiber officinale</name>
    <name type="common">Ginger</name>
    <name type="synonym">Amomum zingiber</name>
    <dbReference type="NCBI Taxonomy" id="94328"/>
    <lineage>
        <taxon>Eukaryota</taxon>
        <taxon>Viridiplantae</taxon>
        <taxon>Streptophyta</taxon>
        <taxon>Embryophyta</taxon>
        <taxon>Tracheophyta</taxon>
        <taxon>Spermatophyta</taxon>
        <taxon>Magnoliopsida</taxon>
        <taxon>Liliopsida</taxon>
        <taxon>Zingiberales</taxon>
        <taxon>Zingiberaceae</taxon>
        <taxon>Zingiber</taxon>
    </lineage>
</organism>
<dbReference type="Pfam" id="PF22995">
    <property type="entry name" value="C2CH-3rd_BIRD-IDD"/>
    <property type="match status" value="1"/>
</dbReference>
<dbReference type="InterPro" id="IPR036236">
    <property type="entry name" value="Znf_C2H2_sf"/>
</dbReference>
<keyword evidence="4" id="KW-0862">Zinc</keyword>
<dbReference type="InterPro" id="IPR013087">
    <property type="entry name" value="Znf_C2H2_type"/>
</dbReference>
<keyword evidence="6" id="KW-0804">Transcription</keyword>
<gene>
    <name evidence="10" type="ORF">ZIOFF_048976</name>
</gene>
<dbReference type="Proteomes" id="UP000734854">
    <property type="component" value="Unassembled WGS sequence"/>
</dbReference>
<dbReference type="InterPro" id="IPR055186">
    <property type="entry name" value="C2H2-2nd_BIRD-IDD"/>
</dbReference>
<feature type="compositionally biased region" description="Polar residues" evidence="8">
    <location>
        <begin position="1"/>
        <end position="22"/>
    </location>
</feature>
<dbReference type="GO" id="GO:0003700">
    <property type="term" value="F:DNA-binding transcription factor activity"/>
    <property type="evidence" value="ECO:0007669"/>
    <property type="project" value="TreeGrafter"/>
</dbReference>
<dbReference type="Gene3D" id="3.30.160.60">
    <property type="entry name" value="Classic Zinc Finger"/>
    <property type="match status" value="2"/>
</dbReference>
<evidence type="ECO:0000256" key="2">
    <source>
        <dbReference type="ARBA" id="ARBA00022737"/>
    </source>
</evidence>
<dbReference type="InterPro" id="IPR055187">
    <property type="entry name" value="C2CH-3rd_BIRD-IDD"/>
</dbReference>
<feature type="domain" description="C2H2-type" evidence="9">
    <location>
        <begin position="132"/>
        <end position="159"/>
    </location>
</feature>